<evidence type="ECO:0000256" key="6">
    <source>
        <dbReference type="ARBA" id="ARBA00023239"/>
    </source>
</evidence>
<dbReference type="InterPro" id="IPR001926">
    <property type="entry name" value="TrpB-like_PALP"/>
</dbReference>
<feature type="domain" description="Tryptophan synthase beta chain-like PALP" evidence="9">
    <location>
        <begin position="25"/>
        <end position="301"/>
    </location>
</feature>
<comment type="cofactor">
    <cofactor evidence="2">
        <name>pyridoxal 5'-phosphate</name>
        <dbReference type="ChEBI" id="CHEBI:597326"/>
    </cofactor>
</comment>
<organism evidence="10 11">
    <name type="scientific">Euzebya pacifica</name>
    <dbReference type="NCBI Taxonomy" id="1608957"/>
    <lineage>
        <taxon>Bacteria</taxon>
        <taxon>Bacillati</taxon>
        <taxon>Actinomycetota</taxon>
        <taxon>Nitriliruptoria</taxon>
        <taxon>Euzebyales</taxon>
    </lineage>
</organism>
<dbReference type="Pfam" id="PF00291">
    <property type="entry name" value="PALP"/>
    <property type="match status" value="1"/>
</dbReference>
<dbReference type="InterPro" id="IPR000634">
    <property type="entry name" value="Ser/Thr_deHydtase_PyrdxlP-BS"/>
</dbReference>
<dbReference type="OrthoDB" id="4408011at2"/>
<gene>
    <name evidence="10" type="ORF">DVS28_a3012</name>
</gene>
<dbReference type="KEGG" id="euz:DVS28_a3012"/>
<keyword evidence="5" id="KW-0663">Pyridoxal phosphate</keyword>
<dbReference type="GO" id="GO:0003941">
    <property type="term" value="F:L-serine ammonia-lyase activity"/>
    <property type="evidence" value="ECO:0007669"/>
    <property type="project" value="TreeGrafter"/>
</dbReference>
<proteinExistence type="inferred from homology"/>
<evidence type="ECO:0000313" key="11">
    <source>
        <dbReference type="Proteomes" id="UP000264006"/>
    </source>
</evidence>
<comment type="similarity">
    <text evidence="3">Belongs to the serine/threonine dehydratase family.</text>
</comment>
<dbReference type="AlphaFoldDB" id="A0A346XZP4"/>
<accession>A0A346XZP4</accession>
<dbReference type="SUPFAM" id="SSF53686">
    <property type="entry name" value="Tryptophan synthase beta subunit-like PLP-dependent enzymes"/>
    <property type="match status" value="1"/>
</dbReference>
<dbReference type="EC" id="4.3.1.19" evidence="4"/>
<evidence type="ECO:0000256" key="3">
    <source>
        <dbReference type="ARBA" id="ARBA00010869"/>
    </source>
</evidence>
<comment type="function">
    <text evidence="7">Catalyzes the anaerobic formation of alpha-ketobutyrate and ammonia from threonine in a two-step reaction. The first step involved a dehydration of threonine and a production of enamine intermediates (aminocrotonate), which tautomerizes to its imine form (iminobutyrate). Both intermediates are unstable and short-lived. The second step is the nonenzymatic hydrolysis of the enamine/imine intermediates to form 2-ketobutyrate and free ammonia. In the low water environment of the cell, the second step is accelerated by RidA.</text>
</comment>
<name>A0A346XZP4_9ACTN</name>
<evidence type="ECO:0000313" key="10">
    <source>
        <dbReference type="EMBL" id="AXV07691.1"/>
    </source>
</evidence>
<dbReference type="PROSITE" id="PS00165">
    <property type="entry name" value="DEHYDRATASE_SER_THR"/>
    <property type="match status" value="1"/>
</dbReference>
<dbReference type="InterPro" id="IPR050147">
    <property type="entry name" value="Ser/Thr_Dehydratase"/>
</dbReference>
<dbReference type="GO" id="GO:0009097">
    <property type="term" value="P:isoleucine biosynthetic process"/>
    <property type="evidence" value="ECO:0007669"/>
    <property type="project" value="TreeGrafter"/>
</dbReference>
<dbReference type="PANTHER" id="PTHR48078:SF6">
    <property type="entry name" value="L-THREONINE DEHYDRATASE CATABOLIC TDCB"/>
    <property type="match status" value="1"/>
</dbReference>
<keyword evidence="11" id="KW-1185">Reference proteome</keyword>
<dbReference type="Gene3D" id="3.40.50.1100">
    <property type="match status" value="2"/>
</dbReference>
<evidence type="ECO:0000256" key="1">
    <source>
        <dbReference type="ARBA" id="ARBA00001274"/>
    </source>
</evidence>
<reference evidence="10 11" key="1">
    <citation type="submission" date="2018-09" db="EMBL/GenBank/DDBJ databases">
        <title>Complete genome sequence of Euzebya sp. DY32-46 isolated from seawater of Pacific Ocean.</title>
        <authorList>
            <person name="Xu L."/>
            <person name="Wu Y.-H."/>
            <person name="Xu X.-W."/>
        </authorList>
    </citation>
    <scope>NUCLEOTIDE SEQUENCE [LARGE SCALE GENOMIC DNA]</scope>
    <source>
        <strain evidence="10 11">DY32-46</strain>
    </source>
</reference>
<evidence type="ECO:0000256" key="8">
    <source>
        <dbReference type="ARBA" id="ARBA00031427"/>
    </source>
</evidence>
<dbReference type="EMBL" id="CP031165">
    <property type="protein sequence ID" value="AXV07691.1"/>
    <property type="molecule type" value="Genomic_DNA"/>
</dbReference>
<sequence length="313" mass="31995">MDSAPPATVTLDDVDAAARRLDGVLRRTPTIRIALDDGRPLTLKLEQLQVTGSFKARGATNAIRALPADTPGVVTASGGNHGQAVAWAATNAGIDAVVVVPTTSPDLKADRVASFGARVIRHGDVYDDAEALAREIQADEGRTFVHAFGDPMVIAGQGTVGREMLAQAPDCDALVAGIGGGGLVSGVGVAASTSAVRVIGAEPVGAPTLYEAVAAGGVPVEVTVDTITRPSLGARVTTALNARLVADHVDRIVLIDDAAVLAARDWLWDRVRIAAELGGCIGLAAVLTGNVDADHPCVLICGANDDWAAPTFR</sequence>
<dbReference type="GO" id="GO:0006565">
    <property type="term" value="P:L-serine catabolic process"/>
    <property type="evidence" value="ECO:0007669"/>
    <property type="project" value="TreeGrafter"/>
</dbReference>
<dbReference type="GO" id="GO:0004794">
    <property type="term" value="F:threonine deaminase activity"/>
    <property type="evidence" value="ECO:0007669"/>
    <property type="project" value="UniProtKB-EC"/>
</dbReference>
<keyword evidence="6" id="KW-0456">Lyase</keyword>
<dbReference type="Proteomes" id="UP000264006">
    <property type="component" value="Chromosome"/>
</dbReference>
<evidence type="ECO:0000256" key="7">
    <source>
        <dbReference type="ARBA" id="ARBA00025527"/>
    </source>
</evidence>
<protein>
    <recommendedName>
        <fullName evidence="4">threonine ammonia-lyase</fullName>
        <ecNumber evidence="4">4.3.1.19</ecNumber>
    </recommendedName>
    <alternativeName>
        <fullName evidence="8">Threonine deaminase</fullName>
    </alternativeName>
</protein>
<dbReference type="GO" id="GO:0030170">
    <property type="term" value="F:pyridoxal phosphate binding"/>
    <property type="evidence" value="ECO:0007669"/>
    <property type="project" value="InterPro"/>
</dbReference>
<evidence type="ECO:0000256" key="5">
    <source>
        <dbReference type="ARBA" id="ARBA00022898"/>
    </source>
</evidence>
<comment type="catalytic activity">
    <reaction evidence="1">
        <text>L-threonine = 2-oxobutanoate + NH4(+)</text>
        <dbReference type="Rhea" id="RHEA:22108"/>
        <dbReference type="ChEBI" id="CHEBI:16763"/>
        <dbReference type="ChEBI" id="CHEBI:28938"/>
        <dbReference type="ChEBI" id="CHEBI:57926"/>
        <dbReference type="EC" id="4.3.1.19"/>
    </reaction>
</comment>
<dbReference type="PANTHER" id="PTHR48078">
    <property type="entry name" value="THREONINE DEHYDRATASE, MITOCHONDRIAL-RELATED"/>
    <property type="match status" value="1"/>
</dbReference>
<dbReference type="GO" id="GO:0006567">
    <property type="term" value="P:L-threonine catabolic process"/>
    <property type="evidence" value="ECO:0007669"/>
    <property type="project" value="TreeGrafter"/>
</dbReference>
<dbReference type="FunFam" id="3.40.50.1100:FF:000005">
    <property type="entry name" value="Threonine dehydratase catabolic"/>
    <property type="match status" value="1"/>
</dbReference>
<evidence type="ECO:0000259" key="9">
    <source>
        <dbReference type="Pfam" id="PF00291"/>
    </source>
</evidence>
<dbReference type="RefSeq" id="WP_114592146.1">
    <property type="nucleotide sequence ID" value="NZ_CAXIBR010000062.1"/>
</dbReference>
<evidence type="ECO:0000256" key="2">
    <source>
        <dbReference type="ARBA" id="ARBA00001933"/>
    </source>
</evidence>
<evidence type="ECO:0000256" key="4">
    <source>
        <dbReference type="ARBA" id="ARBA00012096"/>
    </source>
</evidence>
<dbReference type="InterPro" id="IPR036052">
    <property type="entry name" value="TrpB-like_PALP_sf"/>
</dbReference>